<proteinExistence type="predicted"/>
<gene>
    <name evidence="2" type="primary">LAR1_3</name>
    <name evidence="2" type="ORF">FOL47_003750</name>
</gene>
<dbReference type="Proteomes" id="UP000591131">
    <property type="component" value="Unassembled WGS sequence"/>
</dbReference>
<evidence type="ECO:0000313" key="3">
    <source>
        <dbReference type="Proteomes" id="UP000591131"/>
    </source>
</evidence>
<reference evidence="2 3" key="1">
    <citation type="submission" date="2020-04" db="EMBL/GenBank/DDBJ databases">
        <title>Perkinsus chesapeaki whole genome sequence.</title>
        <authorList>
            <person name="Bogema D.R."/>
        </authorList>
    </citation>
    <scope>NUCLEOTIDE SEQUENCE [LARGE SCALE GENOMIC DNA]</scope>
    <source>
        <strain evidence="2">ATCC PRA-425</strain>
    </source>
</reference>
<accession>A0A7J6KLV3</accession>
<dbReference type="Gene3D" id="3.40.50.720">
    <property type="entry name" value="NAD(P)-binding Rossmann-like Domain"/>
    <property type="match status" value="1"/>
</dbReference>
<keyword evidence="3" id="KW-1185">Reference proteome</keyword>
<dbReference type="Pfam" id="PF05368">
    <property type="entry name" value="NmrA"/>
    <property type="match status" value="1"/>
</dbReference>
<dbReference type="InterPro" id="IPR008030">
    <property type="entry name" value="NmrA-like"/>
</dbReference>
<evidence type="ECO:0000313" key="2">
    <source>
        <dbReference type="EMBL" id="KAF4648078.1"/>
    </source>
</evidence>
<name>A0A7J6KLV3_PERCH</name>
<dbReference type="EMBL" id="JAAPAO010002197">
    <property type="protein sequence ID" value="KAF4648078.1"/>
    <property type="molecule type" value="Genomic_DNA"/>
</dbReference>
<dbReference type="SUPFAM" id="SSF51735">
    <property type="entry name" value="NAD(P)-binding Rossmann-fold domains"/>
    <property type="match status" value="1"/>
</dbReference>
<evidence type="ECO:0000259" key="1">
    <source>
        <dbReference type="Pfam" id="PF05368"/>
    </source>
</evidence>
<sequence>MSSKTVAVVGATGVFGKEISLSLLKLGHKVVALTRSSNGKRYIVQNLARAGAK</sequence>
<dbReference type="AlphaFoldDB" id="A0A7J6KLV3"/>
<dbReference type="InterPro" id="IPR036291">
    <property type="entry name" value="NAD(P)-bd_dom_sf"/>
</dbReference>
<organism evidence="2 3">
    <name type="scientific">Perkinsus chesapeaki</name>
    <name type="common">Clam parasite</name>
    <name type="synonym">Perkinsus andrewsi</name>
    <dbReference type="NCBI Taxonomy" id="330153"/>
    <lineage>
        <taxon>Eukaryota</taxon>
        <taxon>Sar</taxon>
        <taxon>Alveolata</taxon>
        <taxon>Perkinsozoa</taxon>
        <taxon>Perkinsea</taxon>
        <taxon>Perkinsida</taxon>
        <taxon>Perkinsidae</taxon>
        <taxon>Perkinsus</taxon>
    </lineage>
</organism>
<feature type="non-terminal residue" evidence="2">
    <location>
        <position position="53"/>
    </location>
</feature>
<feature type="domain" description="NmrA-like" evidence="1">
    <location>
        <begin position="3"/>
        <end position="52"/>
    </location>
</feature>
<comment type="caution">
    <text evidence="2">The sequence shown here is derived from an EMBL/GenBank/DDBJ whole genome shotgun (WGS) entry which is preliminary data.</text>
</comment>
<protein>
    <submittedName>
        <fullName evidence="2">Leucoanthocyanidin reductase</fullName>
    </submittedName>
</protein>